<proteinExistence type="predicted"/>
<evidence type="ECO:0000313" key="1">
    <source>
        <dbReference type="EMBL" id="JAH58680.1"/>
    </source>
</evidence>
<sequence>MVYILFHRVCFSYLTDPNGAESRGTGCWNINWNHYIN</sequence>
<name>A0A0E9U0F3_ANGAN</name>
<accession>A0A0E9U0F3</accession>
<reference evidence="1" key="2">
    <citation type="journal article" date="2015" name="Fish Shellfish Immunol.">
        <title>Early steps in the European eel (Anguilla anguilla)-Vibrio vulnificus interaction in the gills: Role of the RtxA13 toxin.</title>
        <authorList>
            <person name="Callol A."/>
            <person name="Pajuelo D."/>
            <person name="Ebbesson L."/>
            <person name="Teles M."/>
            <person name="MacKenzie S."/>
            <person name="Amaro C."/>
        </authorList>
    </citation>
    <scope>NUCLEOTIDE SEQUENCE</scope>
</reference>
<dbReference type="EMBL" id="GBXM01049897">
    <property type="protein sequence ID" value="JAH58680.1"/>
    <property type="molecule type" value="Transcribed_RNA"/>
</dbReference>
<organism evidence="1">
    <name type="scientific">Anguilla anguilla</name>
    <name type="common">European freshwater eel</name>
    <name type="synonym">Muraena anguilla</name>
    <dbReference type="NCBI Taxonomy" id="7936"/>
    <lineage>
        <taxon>Eukaryota</taxon>
        <taxon>Metazoa</taxon>
        <taxon>Chordata</taxon>
        <taxon>Craniata</taxon>
        <taxon>Vertebrata</taxon>
        <taxon>Euteleostomi</taxon>
        <taxon>Actinopterygii</taxon>
        <taxon>Neopterygii</taxon>
        <taxon>Teleostei</taxon>
        <taxon>Anguilliformes</taxon>
        <taxon>Anguillidae</taxon>
        <taxon>Anguilla</taxon>
    </lineage>
</organism>
<reference evidence="1" key="1">
    <citation type="submission" date="2014-11" db="EMBL/GenBank/DDBJ databases">
        <authorList>
            <person name="Amaro Gonzalez C."/>
        </authorList>
    </citation>
    <scope>NUCLEOTIDE SEQUENCE</scope>
</reference>
<protein>
    <submittedName>
        <fullName evidence="1">Uncharacterized protein</fullName>
    </submittedName>
</protein>
<dbReference type="AlphaFoldDB" id="A0A0E9U0F3"/>